<dbReference type="AlphaFoldDB" id="A0A8D8RQV8"/>
<reference evidence="1" key="1">
    <citation type="submission" date="2021-05" db="EMBL/GenBank/DDBJ databases">
        <authorList>
            <person name="Alioto T."/>
            <person name="Alioto T."/>
            <person name="Gomez Garrido J."/>
        </authorList>
    </citation>
    <scope>NUCLEOTIDE SEQUENCE</scope>
</reference>
<accession>A0A8D8RQV8</accession>
<protein>
    <submittedName>
        <fullName evidence="1">Uncharacterized protein</fullName>
    </submittedName>
</protein>
<proteinExistence type="predicted"/>
<dbReference type="EMBL" id="HBUF01182352">
    <property type="protein sequence ID" value="CAG6655640.1"/>
    <property type="molecule type" value="Transcribed_RNA"/>
</dbReference>
<name>A0A8D8RQV8_9HEMI</name>
<dbReference type="EMBL" id="HBUF01182350">
    <property type="protein sequence ID" value="CAG6655634.1"/>
    <property type="molecule type" value="Transcribed_RNA"/>
</dbReference>
<evidence type="ECO:0000313" key="1">
    <source>
        <dbReference type="EMBL" id="CAG6655630.1"/>
    </source>
</evidence>
<sequence length="133" mass="15309">MYAMKQEGTKSLVKMQVVIFQWNSLHDVKLNYKTLTVLKQTHVQNIGNVIGVIPTVEDVRKIETVGFHQIPAVTILESKELLVNQIEENLTQSLLTETVVPSLQKQFLFNAIKHKKTLKRKTKPLKHRLLIVQ</sequence>
<organism evidence="1">
    <name type="scientific">Cacopsylla melanoneura</name>
    <dbReference type="NCBI Taxonomy" id="428564"/>
    <lineage>
        <taxon>Eukaryota</taxon>
        <taxon>Metazoa</taxon>
        <taxon>Ecdysozoa</taxon>
        <taxon>Arthropoda</taxon>
        <taxon>Hexapoda</taxon>
        <taxon>Insecta</taxon>
        <taxon>Pterygota</taxon>
        <taxon>Neoptera</taxon>
        <taxon>Paraneoptera</taxon>
        <taxon>Hemiptera</taxon>
        <taxon>Sternorrhyncha</taxon>
        <taxon>Psylloidea</taxon>
        <taxon>Psyllidae</taxon>
        <taxon>Psyllinae</taxon>
        <taxon>Cacopsylla</taxon>
    </lineage>
</organism>
<dbReference type="EMBL" id="HBUF01182349">
    <property type="protein sequence ID" value="CAG6655630.1"/>
    <property type="molecule type" value="Transcribed_RNA"/>
</dbReference>
<dbReference type="EMBL" id="HBUF01182351">
    <property type="protein sequence ID" value="CAG6655636.1"/>
    <property type="molecule type" value="Transcribed_RNA"/>
</dbReference>